<accession>A0ABD0VAJ7</accession>
<name>A0ABD0VAJ7_DENTH</name>
<dbReference type="AlphaFoldDB" id="A0ABD0VAJ7"/>
<keyword evidence="2" id="KW-1185">Reference proteome</keyword>
<dbReference type="Proteomes" id="UP001552299">
    <property type="component" value="Unassembled WGS sequence"/>
</dbReference>
<evidence type="ECO:0000313" key="2">
    <source>
        <dbReference type="Proteomes" id="UP001552299"/>
    </source>
</evidence>
<sequence length="80" mass="9398">MDFCSFGYPTTDFSCCTIEEDDYPNILLMFLHCLKLIGWKDMISSRYQLMILKFGFAICKTDQLWGIQSILCYLFVFVVI</sequence>
<comment type="caution">
    <text evidence="1">The sequence shown here is derived from an EMBL/GenBank/DDBJ whole genome shotgun (WGS) entry which is preliminary data.</text>
</comment>
<protein>
    <submittedName>
        <fullName evidence="1">Uncharacterized protein</fullName>
    </submittedName>
</protein>
<dbReference type="EMBL" id="JANQDX010000006">
    <property type="protein sequence ID" value="KAL0922204.1"/>
    <property type="molecule type" value="Genomic_DNA"/>
</dbReference>
<gene>
    <name evidence="1" type="ORF">M5K25_006174</name>
</gene>
<reference evidence="1 2" key="1">
    <citation type="journal article" date="2024" name="Plant Biotechnol. J.">
        <title>Dendrobium thyrsiflorum genome and its molecular insights into genes involved in important horticultural traits.</title>
        <authorList>
            <person name="Chen B."/>
            <person name="Wang J.Y."/>
            <person name="Zheng P.J."/>
            <person name="Li K.L."/>
            <person name="Liang Y.M."/>
            <person name="Chen X.F."/>
            <person name="Zhang C."/>
            <person name="Zhao X."/>
            <person name="He X."/>
            <person name="Zhang G.Q."/>
            <person name="Liu Z.J."/>
            <person name="Xu Q."/>
        </authorList>
    </citation>
    <scope>NUCLEOTIDE SEQUENCE [LARGE SCALE GENOMIC DNA]</scope>
    <source>
        <strain evidence="1">GZMU011</strain>
    </source>
</reference>
<evidence type="ECO:0000313" key="1">
    <source>
        <dbReference type="EMBL" id="KAL0922204.1"/>
    </source>
</evidence>
<organism evidence="1 2">
    <name type="scientific">Dendrobium thyrsiflorum</name>
    <name type="common">Pinecone-like raceme dendrobium</name>
    <name type="synonym">Orchid</name>
    <dbReference type="NCBI Taxonomy" id="117978"/>
    <lineage>
        <taxon>Eukaryota</taxon>
        <taxon>Viridiplantae</taxon>
        <taxon>Streptophyta</taxon>
        <taxon>Embryophyta</taxon>
        <taxon>Tracheophyta</taxon>
        <taxon>Spermatophyta</taxon>
        <taxon>Magnoliopsida</taxon>
        <taxon>Liliopsida</taxon>
        <taxon>Asparagales</taxon>
        <taxon>Orchidaceae</taxon>
        <taxon>Epidendroideae</taxon>
        <taxon>Malaxideae</taxon>
        <taxon>Dendrobiinae</taxon>
        <taxon>Dendrobium</taxon>
    </lineage>
</organism>
<proteinExistence type="predicted"/>